<dbReference type="Proteomes" id="UP001597468">
    <property type="component" value="Unassembled WGS sequence"/>
</dbReference>
<gene>
    <name evidence="2" type="ORF">ACFSTG_08490</name>
</gene>
<dbReference type="SMART" id="SM00858">
    <property type="entry name" value="SAF"/>
    <property type="match status" value="1"/>
</dbReference>
<dbReference type="PROSITE" id="PS50844">
    <property type="entry name" value="AFP_LIKE"/>
    <property type="match status" value="1"/>
</dbReference>
<reference evidence="3" key="1">
    <citation type="journal article" date="2019" name="Int. J. Syst. Evol. Microbiol.">
        <title>The Global Catalogue of Microorganisms (GCM) 10K type strain sequencing project: providing services to taxonomists for standard genome sequencing and annotation.</title>
        <authorList>
            <consortium name="The Broad Institute Genomics Platform"/>
            <consortium name="The Broad Institute Genome Sequencing Center for Infectious Disease"/>
            <person name="Wu L."/>
            <person name="Ma J."/>
        </authorList>
    </citation>
    <scope>NUCLEOTIDE SEQUENCE [LARGE SCALE GENOMIC DNA]</scope>
    <source>
        <strain evidence="3">KCTC 42585</strain>
    </source>
</reference>
<dbReference type="SUPFAM" id="SSF51269">
    <property type="entry name" value="AFP III-like domain"/>
    <property type="match status" value="1"/>
</dbReference>
<name>A0ABW5IW83_9FLAO</name>
<dbReference type="Pfam" id="PF03102">
    <property type="entry name" value="NeuB"/>
    <property type="match status" value="1"/>
</dbReference>
<dbReference type="RefSeq" id="WP_380751072.1">
    <property type="nucleotide sequence ID" value="NZ_JBHULT010000008.1"/>
</dbReference>
<evidence type="ECO:0000259" key="1">
    <source>
        <dbReference type="PROSITE" id="PS50844"/>
    </source>
</evidence>
<dbReference type="InterPro" id="IPR013132">
    <property type="entry name" value="PseI/NeuA/B-like_N"/>
</dbReference>
<dbReference type="Gene3D" id="3.20.20.70">
    <property type="entry name" value="Aldolase class I"/>
    <property type="match status" value="1"/>
</dbReference>
<dbReference type="Gene3D" id="3.90.1210.10">
    <property type="entry name" value="Antifreeze-like/N-acetylneuraminic acid synthase C-terminal domain"/>
    <property type="match status" value="1"/>
</dbReference>
<dbReference type="SUPFAM" id="SSF51569">
    <property type="entry name" value="Aldolase"/>
    <property type="match status" value="1"/>
</dbReference>
<evidence type="ECO:0000313" key="3">
    <source>
        <dbReference type="Proteomes" id="UP001597468"/>
    </source>
</evidence>
<dbReference type="EMBL" id="JBHULT010000008">
    <property type="protein sequence ID" value="MFD2517927.1"/>
    <property type="molecule type" value="Genomic_DNA"/>
</dbReference>
<protein>
    <submittedName>
        <fullName evidence="2">N-acetylneuraminate synthase family protein</fullName>
    </submittedName>
</protein>
<comment type="caution">
    <text evidence="2">The sequence shown here is derived from an EMBL/GenBank/DDBJ whole genome shotgun (WGS) entry which is preliminary data.</text>
</comment>
<dbReference type="InterPro" id="IPR057736">
    <property type="entry name" value="SAF_PseI/NeuA/NeuB"/>
</dbReference>
<accession>A0ABW5IW83</accession>
<dbReference type="PANTHER" id="PTHR42966">
    <property type="entry name" value="N-ACETYLNEURAMINATE SYNTHASE"/>
    <property type="match status" value="1"/>
</dbReference>
<dbReference type="InterPro" id="IPR036732">
    <property type="entry name" value="AFP_Neu5c_C_sf"/>
</dbReference>
<dbReference type="PANTHER" id="PTHR42966:SF1">
    <property type="entry name" value="SIALIC ACID SYNTHASE"/>
    <property type="match status" value="1"/>
</dbReference>
<dbReference type="InterPro" id="IPR013974">
    <property type="entry name" value="SAF"/>
</dbReference>
<proteinExistence type="predicted"/>
<dbReference type="Pfam" id="PF08666">
    <property type="entry name" value="SAF"/>
    <property type="match status" value="1"/>
</dbReference>
<sequence>MRQSENAKPANPYMEISGRKIGLDYPPLVIAEIGINHEGSLDVAKLMVDAAKRAGVEVVKHQTHIVEDEMTKEAKKVIPGNADVSIYEIMKRCSLSEADELELKNYVEKNNMIFISTPFSRAAADRLNSFDVPAYKIGSGECNNYPLLEHIAGFGKPVILSTGMNTIQSISKAVSIFDNHNIPCALLHTTNLYPTPPKLVRYGAMMELHQSFPDKVFGLSDHTLNNNACLGAVALGASILERHFTDRKDRVGPDILCSMDENDCRNLIQFSAEIALMRGGKKGPADEEKITSDFAFASVCSIVPIKAGETFTPKNIWVKRPGTGEISAEFFNQVLGKVAAKNIDADELIVWNDMKT</sequence>
<dbReference type="InterPro" id="IPR051690">
    <property type="entry name" value="PseI-like"/>
</dbReference>
<dbReference type="CDD" id="cd11615">
    <property type="entry name" value="SAF_NeuB_like"/>
    <property type="match status" value="1"/>
</dbReference>
<feature type="domain" description="AFP-like" evidence="1">
    <location>
        <begin position="298"/>
        <end position="356"/>
    </location>
</feature>
<dbReference type="InterPro" id="IPR006190">
    <property type="entry name" value="SAF_AFP_Neu5Ac"/>
</dbReference>
<dbReference type="InterPro" id="IPR013785">
    <property type="entry name" value="Aldolase_TIM"/>
</dbReference>
<keyword evidence="3" id="KW-1185">Reference proteome</keyword>
<organism evidence="2 3">
    <name type="scientific">Salinimicrobium flavum</name>
    <dbReference type="NCBI Taxonomy" id="1737065"/>
    <lineage>
        <taxon>Bacteria</taxon>
        <taxon>Pseudomonadati</taxon>
        <taxon>Bacteroidota</taxon>
        <taxon>Flavobacteriia</taxon>
        <taxon>Flavobacteriales</taxon>
        <taxon>Flavobacteriaceae</taxon>
        <taxon>Salinimicrobium</taxon>
    </lineage>
</organism>
<evidence type="ECO:0000313" key="2">
    <source>
        <dbReference type="EMBL" id="MFD2517927.1"/>
    </source>
</evidence>